<evidence type="ECO:0000256" key="1">
    <source>
        <dbReference type="SAM" id="MobiDB-lite"/>
    </source>
</evidence>
<proteinExistence type="predicted"/>
<sequence>MTDDQDSGATPDTASQDAKTGTFLVTHADDESAVLTDVHDGQVHTLAENPGLAAAEAITGTLTPVPPMGVSWEVGDLDEQWAIGVEDSDLAPTQQEREIASGQAVGELTRQERAGAGELHVITVPEDGVEQAVADVLDDEDGLRSRAARLGVNRVEVRSDDGVVSVRYVP</sequence>
<name>A0ABD5R8D1_9EURY</name>
<dbReference type="InterPro" id="IPR043850">
    <property type="entry name" value="DUF5812"/>
</dbReference>
<protein>
    <submittedName>
        <fullName evidence="2">DUF5812 family protein</fullName>
    </submittedName>
</protein>
<dbReference type="RefSeq" id="WP_227228539.1">
    <property type="nucleotide sequence ID" value="NZ_JAJCVJ010000001.1"/>
</dbReference>
<organism evidence="2 3">
    <name type="scientific">Salinirubrum litoreum</name>
    <dbReference type="NCBI Taxonomy" id="1126234"/>
    <lineage>
        <taxon>Archaea</taxon>
        <taxon>Methanobacteriati</taxon>
        <taxon>Methanobacteriota</taxon>
        <taxon>Stenosarchaea group</taxon>
        <taxon>Halobacteria</taxon>
        <taxon>Halobacteriales</taxon>
        <taxon>Haloferacaceae</taxon>
        <taxon>Salinirubrum</taxon>
    </lineage>
</organism>
<dbReference type="AlphaFoldDB" id="A0ABD5R8D1"/>
<dbReference type="Pfam" id="PF19129">
    <property type="entry name" value="DUF5812"/>
    <property type="match status" value="1"/>
</dbReference>
<evidence type="ECO:0000313" key="3">
    <source>
        <dbReference type="Proteomes" id="UP001596201"/>
    </source>
</evidence>
<dbReference type="Proteomes" id="UP001596201">
    <property type="component" value="Unassembled WGS sequence"/>
</dbReference>
<feature type="region of interest" description="Disordered" evidence="1">
    <location>
        <begin position="1"/>
        <end position="23"/>
    </location>
</feature>
<reference evidence="2 3" key="1">
    <citation type="journal article" date="2019" name="Int. J. Syst. Evol. Microbiol.">
        <title>The Global Catalogue of Microorganisms (GCM) 10K type strain sequencing project: providing services to taxonomists for standard genome sequencing and annotation.</title>
        <authorList>
            <consortium name="The Broad Institute Genomics Platform"/>
            <consortium name="The Broad Institute Genome Sequencing Center for Infectious Disease"/>
            <person name="Wu L."/>
            <person name="Ma J."/>
        </authorList>
    </citation>
    <scope>NUCLEOTIDE SEQUENCE [LARGE SCALE GENOMIC DNA]</scope>
    <source>
        <strain evidence="2 3">CGMCC 1.12237</strain>
    </source>
</reference>
<dbReference type="EMBL" id="JBHSKX010000001">
    <property type="protein sequence ID" value="MFC5366101.1"/>
    <property type="molecule type" value="Genomic_DNA"/>
</dbReference>
<accession>A0ABD5R8D1</accession>
<keyword evidence="3" id="KW-1185">Reference proteome</keyword>
<comment type="caution">
    <text evidence="2">The sequence shown here is derived from an EMBL/GenBank/DDBJ whole genome shotgun (WGS) entry which is preliminary data.</text>
</comment>
<gene>
    <name evidence="2" type="ORF">ACFPJ5_04070</name>
</gene>
<evidence type="ECO:0000313" key="2">
    <source>
        <dbReference type="EMBL" id="MFC5366101.1"/>
    </source>
</evidence>
<feature type="compositionally biased region" description="Polar residues" evidence="1">
    <location>
        <begin position="7"/>
        <end position="19"/>
    </location>
</feature>